<protein>
    <submittedName>
        <fullName evidence="3">Oidioi.mRNA.OKI2018_I69.PAR.g9196.t1.cds</fullName>
    </submittedName>
</protein>
<feature type="transmembrane region" description="Helical" evidence="2">
    <location>
        <begin position="109"/>
        <end position="128"/>
    </location>
</feature>
<accession>A0ABN7RJI8</accession>
<dbReference type="Proteomes" id="UP001158576">
    <property type="component" value="Chromosome PAR"/>
</dbReference>
<gene>
    <name evidence="3" type="ORF">OKIOD_LOCUS754</name>
</gene>
<evidence type="ECO:0000313" key="3">
    <source>
        <dbReference type="EMBL" id="CAG5079206.1"/>
    </source>
</evidence>
<evidence type="ECO:0000256" key="1">
    <source>
        <dbReference type="SAM" id="MobiDB-lite"/>
    </source>
</evidence>
<sequence length="395" mass="46336">MAELFLREITLFLHIFIYIWSVSLCVKSWSILHKERQKIVSFLRIFDVQFQFVCAVVFYYTSYHFQIYEVENPKTTGNTILWLSMVHLLVRVLFLYQHCVDPKHSLIEMITLIFDCIIKLTIISYYGMETTILGNNPEERFFFLRLIVIVISTGYISSSLCVTLQVREDVRAMMKTAEKIRCYTITTKFLSIIILSVILSNNYTSSSSRDYFSNCISKSTEKDENAHDFVYCNRKETIFVAAYSTIINFECAFEISQKMKVLHDAEVRELEKRDIMEQNRIGHLSAATIWVIVGGTVVVFFGVVVWAFFLANMKLWHRRWINHRILLQNKAAKRRHARKQKEVILAFQNNDKLEDSSSSDRRITLPKTPRMSPKSEFSDRSVDMMLKESELHRAV</sequence>
<feature type="compositionally biased region" description="Basic and acidic residues" evidence="1">
    <location>
        <begin position="354"/>
        <end position="363"/>
    </location>
</feature>
<keyword evidence="2" id="KW-1133">Transmembrane helix</keyword>
<organism evidence="3 4">
    <name type="scientific">Oikopleura dioica</name>
    <name type="common">Tunicate</name>
    <dbReference type="NCBI Taxonomy" id="34765"/>
    <lineage>
        <taxon>Eukaryota</taxon>
        <taxon>Metazoa</taxon>
        <taxon>Chordata</taxon>
        <taxon>Tunicata</taxon>
        <taxon>Appendicularia</taxon>
        <taxon>Copelata</taxon>
        <taxon>Oikopleuridae</taxon>
        <taxon>Oikopleura</taxon>
    </lineage>
</organism>
<name>A0ABN7RJI8_OIKDI</name>
<proteinExistence type="predicted"/>
<evidence type="ECO:0000256" key="2">
    <source>
        <dbReference type="SAM" id="Phobius"/>
    </source>
</evidence>
<feature type="transmembrane region" description="Helical" evidence="2">
    <location>
        <begin position="12"/>
        <end position="32"/>
    </location>
</feature>
<feature type="transmembrane region" description="Helical" evidence="2">
    <location>
        <begin position="80"/>
        <end position="97"/>
    </location>
</feature>
<feature type="region of interest" description="Disordered" evidence="1">
    <location>
        <begin position="354"/>
        <end position="378"/>
    </location>
</feature>
<feature type="transmembrane region" description="Helical" evidence="2">
    <location>
        <begin position="289"/>
        <end position="311"/>
    </location>
</feature>
<keyword evidence="2" id="KW-0812">Transmembrane</keyword>
<keyword evidence="4" id="KW-1185">Reference proteome</keyword>
<keyword evidence="2" id="KW-0472">Membrane</keyword>
<dbReference type="EMBL" id="OU015568">
    <property type="protein sequence ID" value="CAG5079206.1"/>
    <property type="molecule type" value="Genomic_DNA"/>
</dbReference>
<feature type="transmembrane region" description="Helical" evidence="2">
    <location>
        <begin position="140"/>
        <end position="164"/>
    </location>
</feature>
<evidence type="ECO:0000313" key="4">
    <source>
        <dbReference type="Proteomes" id="UP001158576"/>
    </source>
</evidence>
<feature type="transmembrane region" description="Helical" evidence="2">
    <location>
        <begin position="185"/>
        <end position="203"/>
    </location>
</feature>
<feature type="transmembrane region" description="Helical" evidence="2">
    <location>
        <begin position="39"/>
        <end position="60"/>
    </location>
</feature>
<reference evidence="3 4" key="1">
    <citation type="submission" date="2021-04" db="EMBL/GenBank/DDBJ databases">
        <authorList>
            <person name="Bliznina A."/>
        </authorList>
    </citation>
    <scope>NUCLEOTIDE SEQUENCE [LARGE SCALE GENOMIC DNA]</scope>
</reference>